<feature type="region of interest" description="Disordered" evidence="1">
    <location>
        <begin position="201"/>
        <end position="343"/>
    </location>
</feature>
<feature type="compositionally biased region" description="Basic and acidic residues" evidence="1">
    <location>
        <begin position="247"/>
        <end position="270"/>
    </location>
</feature>
<feature type="compositionally biased region" description="Basic residues" evidence="1">
    <location>
        <begin position="279"/>
        <end position="291"/>
    </location>
</feature>
<sequence>MDDSIARSRRRRAAGSLGVSQAEAVAPGSFVSDLAFDASFQGLQGEGERGAGGGLWGSGASGGGKEQESFDVAVDDAPRAAAGQFMASFSGGSSFGGNSSSLFSGMQLFGSQSPVVMQQQQQQQQQQMASVQQQQQRQQMQNFSSSLGWQNMTGLVGGQQSLGQSQSQALMHGLGFGSEQGIAPSNSLGHLIPAEENWIGRDGDAIPASEMSLGGDSSDSENSSKGEAGRLRRRKEKLAKGGSPGDKLWRKLRGSEKGGEKSEAFRESGEPSRTPRTGPKARKSKHKHTKPRGVASEGLLEDSVNEEFLASSSDSGSSSDYSDRDKKEGWNKKRKRAGQDADGNVTWTDESVKFLFETYDAIHQRLWEESNGHVKYQKKWTPILKAMQDKFGKHFSKKQCQSKYWSVRRECADYRNMSAKAARSDPSWNPSIAGRELLKPKFYDVWFEVSGKKEAIVTNPNIAKTADVKDGGDLKTVGQNASWKVVGKDGQSTKHKVEDCGTALKEMQRLMQVQLQASEKREEAMKFRAELMMDLLTQHMEHVERRVSNLDEGRQPQLYLLERVNHKLEKVLEGFTALNENLSIVAFKFTQKQS</sequence>
<gene>
    <name evidence="2" type="ORF">KC19_2G288500</name>
</gene>
<feature type="compositionally biased region" description="Basic and acidic residues" evidence="1">
    <location>
        <begin position="321"/>
        <end position="331"/>
    </location>
</feature>
<keyword evidence="3" id="KW-1185">Reference proteome</keyword>
<protein>
    <recommendedName>
        <fullName evidence="4">Myb-like domain-containing protein</fullName>
    </recommendedName>
</protein>
<evidence type="ECO:0008006" key="4">
    <source>
        <dbReference type="Google" id="ProtNLM"/>
    </source>
</evidence>
<feature type="region of interest" description="Disordered" evidence="1">
    <location>
        <begin position="1"/>
        <end position="22"/>
    </location>
</feature>
<dbReference type="EMBL" id="CM026422">
    <property type="protein sequence ID" value="KAG0589061.1"/>
    <property type="molecule type" value="Genomic_DNA"/>
</dbReference>
<accession>A0A8T0J2G7</accession>
<comment type="caution">
    <text evidence="2">The sequence shown here is derived from an EMBL/GenBank/DDBJ whole genome shotgun (WGS) entry which is preliminary data.</text>
</comment>
<feature type="region of interest" description="Disordered" evidence="1">
    <location>
        <begin position="45"/>
        <end position="67"/>
    </location>
</feature>
<evidence type="ECO:0000313" key="2">
    <source>
        <dbReference type="EMBL" id="KAG0589061.1"/>
    </source>
</evidence>
<dbReference type="AlphaFoldDB" id="A0A8T0J2G7"/>
<organism evidence="2 3">
    <name type="scientific">Ceratodon purpureus</name>
    <name type="common">Fire moss</name>
    <name type="synonym">Dicranum purpureum</name>
    <dbReference type="NCBI Taxonomy" id="3225"/>
    <lineage>
        <taxon>Eukaryota</taxon>
        <taxon>Viridiplantae</taxon>
        <taxon>Streptophyta</taxon>
        <taxon>Embryophyta</taxon>
        <taxon>Bryophyta</taxon>
        <taxon>Bryophytina</taxon>
        <taxon>Bryopsida</taxon>
        <taxon>Dicranidae</taxon>
        <taxon>Pseudoditrichales</taxon>
        <taxon>Ditrichaceae</taxon>
        <taxon>Ceratodon</taxon>
    </lineage>
</organism>
<feature type="compositionally biased region" description="Gly residues" evidence="1">
    <location>
        <begin position="50"/>
        <end position="64"/>
    </location>
</feature>
<evidence type="ECO:0000256" key="1">
    <source>
        <dbReference type="SAM" id="MobiDB-lite"/>
    </source>
</evidence>
<reference evidence="2" key="1">
    <citation type="submission" date="2020-06" db="EMBL/GenBank/DDBJ databases">
        <title>WGS assembly of Ceratodon purpureus strain R40.</title>
        <authorList>
            <person name="Carey S.B."/>
            <person name="Jenkins J."/>
            <person name="Shu S."/>
            <person name="Lovell J.T."/>
            <person name="Sreedasyam A."/>
            <person name="Maumus F."/>
            <person name="Tiley G.P."/>
            <person name="Fernandez-Pozo N."/>
            <person name="Barry K."/>
            <person name="Chen C."/>
            <person name="Wang M."/>
            <person name="Lipzen A."/>
            <person name="Daum C."/>
            <person name="Saski C.A."/>
            <person name="Payton A.C."/>
            <person name="Mcbreen J.C."/>
            <person name="Conrad R.E."/>
            <person name="Kollar L.M."/>
            <person name="Olsson S."/>
            <person name="Huttunen S."/>
            <person name="Landis J.B."/>
            <person name="Wickett N.J."/>
            <person name="Johnson M.G."/>
            <person name="Rensing S.A."/>
            <person name="Grimwood J."/>
            <person name="Schmutz J."/>
            <person name="Mcdaniel S.F."/>
        </authorList>
    </citation>
    <scope>NUCLEOTIDE SEQUENCE</scope>
    <source>
        <strain evidence="2">R40</strain>
    </source>
</reference>
<evidence type="ECO:0000313" key="3">
    <source>
        <dbReference type="Proteomes" id="UP000822688"/>
    </source>
</evidence>
<name>A0A8T0J2G7_CERPU</name>
<proteinExistence type="predicted"/>
<dbReference type="Proteomes" id="UP000822688">
    <property type="component" value="Chromosome 2"/>
</dbReference>
<feature type="compositionally biased region" description="Low complexity" evidence="1">
    <location>
        <begin position="311"/>
        <end position="320"/>
    </location>
</feature>